<dbReference type="Proteomes" id="UP000230405">
    <property type="component" value="Unassembled WGS sequence"/>
</dbReference>
<comment type="caution">
    <text evidence="2">The sequence shown here is derived from an EMBL/GenBank/DDBJ whole genome shotgun (WGS) entry which is preliminary data.</text>
</comment>
<evidence type="ECO:0000313" key="2">
    <source>
        <dbReference type="EMBL" id="PIZ99015.1"/>
    </source>
</evidence>
<dbReference type="EMBL" id="PFPO01000050">
    <property type="protein sequence ID" value="PIZ99015.1"/>
    <property type="molecule type" value="Genomic_DNA"/>
</dbReference>
<feature type="compositionally biased region" description="Gly residues" evidence="1">
    <location>
        <begin position="26"/>
        <end position="36"/>
    </location>
</feature>
<feature type="compositionally biased region" description="Basic and acidic residues" evidence="1">
    <location>
        <begin position="42"/>
        <end position="54"/>
    </location>
</feature>
<protein>
    <submittedName>
        <fullName evidence="2">Uncharacterized protein</fullName>
    </submittedName>
</protein>
<name>A0A2M7VEQ0_9BACT</name>
<feature type="region of interest" description="Disordered" evidence="1">
    <location>
        <begin position="25"/>
        <end position="54"/>
    </location>
</feature>
<sequence length="99" mass="11154">MSAFIFSWFKPLLPKMVLEFSTNSITGGGSRFGSGGCQKSSSTERRVNKEPKKSQVELHQDLAVQLAFKLDRLQSELNRIAALKTDIDQIIKQIRELDV</sequence>
<dbReference type="AlphaFoldDB" id="A0A2M7VEQ0"/>
<accession>A0A2M7VEQ0</accession>
<reference evidence="3" key="1">
    <citation type="submission" date="2017-09" db="EMBL/GenBank/DDBJ databases">
        <title>Depth-based differentiation of microbial function through sediment-hosted aquifers and enrichment of novel symbionts in the deep terrestrial subsurface.</title>
        <authorList>
            <person name="Probst A.J."/>
            <person name="Ladd B."/>
            <person name="Jarett J.K."/>
            <person name="Geller-Mcgrath D.E."/>
            <person name="Sieber C.M.K."/>
            <person name="Emerson J.B."/>
            <person name="Anantharaman K."/>
            <person name="Thomas B.C."/>
            <person name="Malmstrom R."/>
            <person name="Stieglmeier M."/>
            <person name="Klingl A."/>
            <person name="Woyke T."/>
            <person name="Ryan C.M."/>
            <person name="Banfield J.F."/>
        </authorList>
    </citation>
    <scope>NUCLEOTIDE SEQUENCE [LARGE SCALE GENOMIC DNA]</scope>
</reference>
<gene>
    <name evidence="2" type="ORF">COX77_02670</name>
</gene>
<organism evidence="2 3">
    <name type="scientific">Candidatus Komeilibacteria bacterium CG_4_10_14_0_2_um_filter_37_10</name>
    <dbReference type="NCBI Taxonomy" id="1974470"/>
    <lineage>
        <taxon>Bacteria</taxon>
        <taxon>Candidatus Komeiliibacteriota</taxon>
    </lineage>
</organism>
<evidence type="ECO:0000313" key="3">
    <source>
        <dbReference type="Proteomes" id="UP000230405"/>
    </source>
</evidence>
<evidence type="ECO:0000256" key="1">
    <source>
        <dbReference type="SAM" id="MobiDB-lite"/>
    </source>
</evidence>
<proteinExistence type="predicted"/>